<dbReference type="GO" id="GO:0005249">
    <property type="term" value="F:voltage-gated potassium channel activity"/>
    <property type="evidence" value="ECO:0007669"/>
    <property type="project" value="TreeGrafter"/>
</dbReference>
<proteinExistence type="predicted"/>
<organism evidence="4 5">
    <name type="scientific">Paramecium sonneborni</name>
    <dbReference type="NCBI Taxonomy" id="65129"/>
    <lineage>
        <taxon>Eukaryota</taxon>
        <taxon>Sar</taxon>
        <taxon>Alveolata</taxon>
        <taxon>Ciliophora</taxon>
        <taxon>Intramacronucleata</taxon>
        <taxon>Oligohymenophorea</taxon>
        <taxon>Peniculida</taxon>
        <taxon>Parameciidae</taxon>
        <taxon>Paramecium</taxon>
    </lineage>
</organism>
<dbReference type="InterPro" id="IPR051413">
    <property type="entry name" value="K/Na_HCN_channel"/>
</dbReference>
<feature type="transmembrane region" description="Helical" evidence="2">
    <location>
        <begin position="249"/>
        <end position="268"/>
    </location>
</feature>
<evidence type="ECO:0000313" key="5">
    <source>
        <dbReference type="Proteomes" id="UP000692954"/>
    </source>
</evidence>
<dbReference type="Pfam" id="PF07885">
    <property type="entry name" value="Ion_trans_2"/>
    <property type="match status" value="1"/>
</dbReference>
<accession>A0A8S1LHB2</accession>
<protein>
    <recommendedName>
        <fullName evidence="3">Cyclic nucleotide-binding domain-containing protein</fullName>
    </recommendedName>
</protein>
<dbReference type="OrthoDB" id="295056at2759"/>
<feature type="transmembrane region" description="Helical" evidence="2">
    <location>
        <begin position="182"/>
        <end position="201"/>
    </location>
</feature>
<dbReference type="GO" id="GO:0003254">
    <property type="term" value="P:regulation of membrane depolarization"/>
    <property type="evidence" value="ECO:0007669"/>
    <property type="project" value="TreeGrafter"/>
</dbReference>
<sequence>MKSSQSDSIEEESCNWNLSSPQGPQISLRNTFANNQPDSSVGSIDSERAKVQSELKKQECSIQMSSDAKSIIKRTLINVNPLQKLHQIAAKNRLVKQFKQNLFMNSYILSKDYSDKILQFEQLSFNNNSDYLVHKTQGLLLPVFEAYSNLMKIWDVLMIFQQLLQLWFLPFIISFYGSDSNIYIITEFLILIILLDIIVQMNREIFHKGSYIGNRHQIFRQYTKNGLIGDIIQLITWISLLIIYQNIEYKAYLISLGILMVICCIKSLMRKTEYYIDSFYNKGNLSNFLDLFILILQIYFVAHYMACIWHYVGEMGINIQESTWLSEYGFINESITTKYNYSFYWATMTMVTVGYGDITGRNNYEILTSNIMMIFSSCIFAYSMNSIGNILKSINDSKLNYRRTISAINNYMQKNQVDQQVQGKVRNYIKYLNSKEQDSSDDFESSISYLPKGLQAEMKQDIAQKIIQKIKILQQNFSNTTLNLLVQHLKIQNYAPGEYIYHQNEQQYCFCYINYGQVGIKEEQSQTQIQVLKQNSSFNEYSFFTEQVTKSNALSIGFTQIVKINRKAFLSILKDNQKDLEQFYNIKDTMLLYKDYSLLKKKCYYCGYNKHDSIDCPLLTYQPNKMNIIRKYHASSQFQTRKYIQRHSHYLPSRKQYQEIKNTISYAREYYFSDVLMNDSLQFNKVQIIQKEEILPENNLYDISSPGRLGKEESDLPPQFISKSRLPSISTEANNLRRISKFQIPLNPVPEDKRLSKTQLDLFQINFSGIEIDSFQNYEKYMIQNNLINILKSFQKFKRKSKTTARKQKFLESINNQD</sequence>
<evidence type="ECO:0000313" key="4">
    <source>
        <dbReference type="EMBL" id="CAD8065372.1"/>
    </source>
</evidence>
<feature type="region of interest" description="Disordered" evidence="1">
    <location>
        <begin position="1"/>
        <end position="46"/>
    </location>
</feature>
<comment type="caution">
    <text evidence="4">The sequence shown here is derived from an EMBL/GenBank/DDBJ whole genome shotgun (WGS) entry which is preliminary data.</text>
</comment>
<feature type="compositionally biased region" description="Polar residues" evidence="1">
    <location>
        <begin position="14"/>
        <end position="43"/>
    </location>
</feature>
<dbReference type="GO" id="GO:0098855">
    <property type="term" value="C:HCN channel complex"/>
    <property type="evidence" value="ECO:0007669"/>
    <property type="project" value="TreeGrafter"/>
</dbReference>
<keyword evidence="5" id="KW-1185">Reference proteome</keyword>
<name>A0A8S1LHB2_9CILI</name>
<dbReference type="GO" id="GO:0035725">
    <property type="term" value="P:sodium ion transmembrane transport"/>
    <property type="evidence" value="ECO:0007669"/>
    <property type="project" value="TreeGrafter"/>
</dbReference>
<feature type="transmembrane region" description="Helical" evidence="2">
    <location>
        <begin position="156"/>
        <end position="176"/>
    </location>
</feature>
<evidence type="ECO:0000259" key="3">
    <source>
        <dbReference type="PROSITE" id="PS50042"/>
    </source>
</evidence>
<dbReference type="Proteomes" id="UP000692954">
    <property type="component" value="Unassembled WGS sequence"/>
</dbReference>
<dbReference type="AlphaFoldDB" id="A0A8S1LHB2"/>
<dbReference type="InterPro" id="IPR000595">
    <property type="entry name" value="cNMP-bd_dom"/>
</dbReference>
<gene>
    <name evidence="4" type="ORF">PSON_ATCC_30995.1.T0200174</name>
</gene>
<dbReference type="InterPro" id="IPR013099">
    <property type="entry name" value="K_chnl_dom"/>
</dbReference>
<dbReference type="CDD" id="cd00038">
    <property type="entry name" value="CAP_ED"/>
    <property type="match status" value="1"/>
</dbReference>
<dbReference type="SMART" id="SM00100">
    <property type="entry name" value="cNMP"/>
    <property type="match status" value="1"/>
</dbReference>
<feature type="transmembrane region" description="Helical" evidence="2">
    <location>
        <begin position="288"/>
        <end position="312"/>
    </location>
</feature>
<dbReference type="PANTHER" id="PTHR45689:SF5">
    <property type="entry name" value="I[[H]] CHANNEL, ISOFORM E"/>
    <property type="match status" value="1"/>
</dbReference>
<reference evidence="4" key="1">
    <citation type="submission" date="2021-01" db="EMBL/GenBank/DDBJ databases">
        <authorList>
            <consortium name="Genoscope - CEA"/>
            <person name="William W."/>
        </authorList>
    </citation>
    <scope>NUCLEOTIDE SEQUENCE</scope>
</reference>
<dbReference type="Pfam" id="PF00027">
    <property type="entry name" value="cNMP_binding"/>
    <property type="match status" value="1"/>
</dbReference>
<evidence type="ECO:0000256" key="1">
    <source>
        <dbReference type="SAM" id="MobiDB-lite"/>
    </source>
</evidence>
<feature type="domain" description="Cyclic nucleotide-binding" evidence="3">
    <location>
        <begin position="473"/>
        <end position="573"/>
    </location>
</feature>
<feature type="transmembrane region" description="Helical" evidence="2">
    <location>
        <begin position="222"/>
        <end position="243"/>
    </location>
</feature>
<dbReference type="PANTHER" id="PTHR45689">
    <property type="entry name" value="I[[H]] CHANNEL, ISOFORM E"/>
    <property type="match status" value="1"/>
</dbReference>
<dbReference type="EMBL" id="CAJJDN010000020">
    <property type="protein sequence ID" value="CAD8065372.1"/>
    <property type="molecule type" value="Genomic_DNA"/>
</dbReference>
<evidence type="ECO:0000256" key="2">
    <source>
        <dbReference type="SAM" id="Phobius"/>
    </source>
</evidence>
<keyword evidence="2" id="KW-1133">Transmembrane helix</keyword>
<dbReference type="PROSITE" id="PS50042">
    <property type="entry name" value="CNMP_BINDING_3"/>
    <property type="match status" value="1"/>
</dbReference>
<keyword evidence="2" id="KW-0812">Transmembrane</keyword>
<keyword evidence="2" id="KW-0472">Membrane</keyword>